<accession>A0ABR4B2S8</accession>
<feature type="domain" description="DUF7702" evidence="2">
    <location>
        <begin position="3"/>
        <end position="93"/>
    </location>
</feature>
<proteinExistence type="predicted"/>
<gene>
    <name evidence="3" type="ORF">ABVK25_008343</name>
</gene>
<dbReference type="InterPro" id="IPR056119">
    <property type="entry name" value="DUF7702"/>
</dbReference>
<organism evidence="3 4">
    <name type="scientific">Lepraria finkii</name>
    <dbReference type="NCBI Taxonomy" id="1340010"/>
    <lineage>
        <taxon>Eukaryota</taxon>
        <taxon>Fungi</taxon>
        <taxon>Dikarya</taxon>
        <taxon>Ascomycota</taxon>
        <taxon>Pezizomycotina</taxon>
        <taxon>Lecanoromycetes</taxon>
        <taxon>OSLEUM clade</taxon>
        <taxon>Lecanoromycetidae</taxon>
        <taxon>Lecanorales</taxon>
        <taxon>Lecanorineae</taxon>
        <taxon>Stereocaulaceae</taxon>
        <taxon>Lepraria</taxon>
    </lineage>
</organism>
<evidence type="ECO:0000313" key="3">
    <source>
        <dbReference type="EMBL" id="KAL2051291.1"/>
    </source>
</evidence>
<dbReference type="Proteomes" id="UP001590951">
    <property type="component" value="Unassembled WGS sequence"/>
</dbReference>
<dbReference type="Pfam" id="PF24800">
    <property type="entry name" value="DUF7702"/>
    <property type="match status" value="1"/>
</dbReference>
<feature type="transmembrane region" description="Helical" evidence="1">
    <location>
        <begin position="12"/>
        <end position="29"/>
    </location>
</feature>
<feature type="transmembrane region" description="Helical" evidence="1">
    <location>
        <begin position="65"/>
        <end position="90"/>
    </location>
</feature>
<protein>
    <recommendedName>
        <fullName evidence="2">DUF7702 domain-containing protein</fullName>
    </recommendedName>
</protein>
<keyword evidence="1" id="KW-0472">Membrane</keyword>
<evidence type="ECO:0000259" key="2">
    <source>
        <dbReference type="Pfam" id="PF24800"/>
    </source>
</evidence>
<keyword evidence="4" id="KW-1185">Reference proteome</keyword>
<dbReference type="PANTHER" id="PTHR42109">
    <property type="entry name" value="UNPLACED GENOMIC SCAFFOLD UM_SCAF_CONTIG_1.265, WHOLE GENOME SHOTGUN SEQUENCE"/>
    <property type="match status" value="1"/>
</dbReference>
<keyword evidence="1" id="KW-1133">Transmembrane helix</keyword>
<name>A0ABR4B2S8_9LECA</name>
<comment type="caution">
    <text evidence="3">The sequence shown here is derived from an EMBL/GenBank/DDBJ whole genome shotgun (WGS) entry which is preliminary data.</text>
</comment>
<sequence>MLNSHSKTGIAQIVFYVPVIAVATFLVAFRHGRPRIAWVLLLLFSLLRLAGGIIVILLVNNPDSVGLTTAALALLSTGVFPLVVATLGLLRILYQFFVLWCTVDLPY</sequence>
<evidence type="ECO:0000256" key="1">
    <source>
        <dbReference type="SAM" id="Phobius"/>
    </source>
</evidence>
<reference evidence="3 4" key="1">
    <citation type="submission" date="2024-09" db="EMBL/GenBank/DDBJ databases">
        <title>Rethinking Asexuality: The Enigmatic Case of Functional Sexual Genes in Lepraria (Stereocaulaceae).</title>
        <authorList>
            <person name="Doellman M."/>
            <person name="Sun Y."/>
            <person name="Barcenas-Pena A."/>
            <person name="Lumbsch H.T."/>
            <person name="Grewe F."/>
        </authorList>
    </citation>
    <scope>NUCLEOTIDE SEQUENCE [LARGE SCALE GENOMIC DNA]</scope>
    <source>
        <strain evidence="3 4">Grewe 0041</strain>
    </source>
</reference>
<dbReference type="EMBL" id="JBHFEH010000036">
    <property type="protein sequence ID" value="KAL2051291.1"/>
    <property type="molecule type" value="Genomic_DNA"/>
</dbReference>
<feature type="transmembrane region" description="Helical" evidence="1">
    <location>
        <begin position="36"/>
        <end position="59"/>
    </location>
</feature>
<dbReference type="PANTHER" id="PTHR42109:SF2">
    <property type="entry name" value="INTEGRAL MEMBRANE PROTEIN"/>
    <property type="match status" value="1"/>
</dbReference>
<keyword evidence="1" id="KW-0812">Transmembrane</keyword>
<evidence type="ECO:0000313" key="4">
    <source>
        <dbReference type="Proteomes" id="UP001590951"/>
    </source>
</evidence>